<feature type="domain" description="Helicase C-terminal" evidence="9">
    <location>
        <begin position="303"/>
        <end position="472"/>
    </location>
</feature>
<dbReference type="GO" id="GO:0005524">
    <property type="term" value="F:ATP binding"/>
    <property type="evidence" value="ECO:0007669"/>
    <property type="project" value="UniProtKB-UniRule"/>
</dbReference>
<name>A0AA91Q3T5_CLALS</name>
<dbReference type="CDD" id="cd18787">
    <property type="entry name" value="SF2_C_DEAD"/>
    <property type="match status" value="1"/>
</dbReference>
<feature type="compositionally biased region" description="Basic and acidic residues" evidence="7">
    <location>
        <begin position="574"/>
        <end position="604"/>
    </location>
</feature>
<evidence type="ECO:0000256" key="6">
    <source>
        <dbReference type="RuleBase" id="RU365068"/>
    </source>
</evidence>
<evidence type="ECO:0000313" key="11">
    <source>
        <dbReference type="Proteomes" id="UP000195602"/>
    </source>
</evidence>
<evidence type="ECO:0000259" key="8">
    <source>
        <dbReference type="PROSITE" id="PS51192"/>
    </source>
</evidence>
<dbReference type="Pfam" id="PF00270">
    <property type="entry name" value="DEAD"/>
    <property type="match status" value="1"/>
</dbReference>
<dbReference type="InterPro" id="IPR014001">
    <property type="entry name" value="Helicase_ATP-bd"/>
</dbReference>
<feature type="domain" description="Helicase ATP-binding" evidence="8">
    <location>
        <begin position="82"/>
        <end position="271"/>
    </location>
</feature>
<dbReference type="Pfam" id="PF00271">
    <property type="entry name" value="Helicase_C"/>
    <property type="match status" value="1"/>
</dbReference>
<comment type="similarity">
    <text evidence="6">Belongs to the DEAD box helicase family.</text>
</comment>
<dbReference type="PROSITE" id="PS51194">
    <property type="entry name" value="HELICASE_CTER"/>
    <property type="match status" value="1"/>
</dbReference>
<proteinExistence type="inferred from homology"/>
<evidence type="ECO:0000259" key="9">
    <source>
        <dbReference type="PROSITE" id="PS51194"/>
    </source>
</evidence>
<keyword evidence="5 6" id="KW-0694">RNA-binding</keyword>
<dbReference type="Gene3D" id="3.40.50.300">
    <property type="entry name" value="P-loop containing nucleotide triphosphate hydrolases"/>
    <property type="match status" value="2"/>
</dbReference>
<reference evidence="10 11" key="1">
    <citation type="submission" date="2017-04" db="EMBL/GenBank/DDBJ databases">
        <title>Draft genome of the yeast Clavispora lusitaniae type strain CBS 6936.</title>
        <authorList>
            <person name="Durrens P."/>
            <person name="Klopp C."/>
            <person name="Biteau N."/>
            <person name="Fitton-Ouhabi V."/>
            <person name="Dementhon K."/>
            <person name="Accoceberry I."/>
            <person name="Sherman D.J."/>
            <person name="Noel T."/>
        </authorList>
    </citation>
    <scope>NUCLEOTIDE SEQUENCE [LARGE SCALE GENOMIC DNA]</scope>
    <source>
        <strain evidence="10 11">CBS 6936</strain>
    </source>
</reference>
<sequence>MFVSRMWRAVPVRLPVRRFATSNQLFKKLDTRYSAPDVQKVLEKGEVTLPEFLDLSVVQPKLKKSVARLNYDALTPVQSKSLMPMLMEDGVVCRAKTGTGKTMAFAIPVLQSCLETYKATGDVSKVEALVIAPTRDLALQIQQEFAKLIGSDKSLSSKFEVRLCIGGKVDRPSRRAPAIVVATPGRLEANLRDPRYLRMFSDLKYKVYDEADRLLDQGFEEVLRDIDERLEQAKSYALDNNMTTKNVLFSATVDDRVNQFAVSTIGKDYTYINCVNENEPEAHENIDQTIVKTKDIYQSHIAAIGDIFRKREEDANYKAILFVPTVIGSEFLFEVVSELNSQSRMRNWVYKLNGNMTQGRRDRTTQRFRTCKSGLLICTDVAARGLDFKNVTDVIQICPSLDVADYVHKVGRTARAGTSGNATIYLSEPEYKYKKVLEKERGIRFANEVEYTTFEEDRQKIEEVSVSSDDVEEYVKSMFGFYKGAVSVYRLQLDTVMRDLVNLLRCFTADPSATVEMSRKRFMMMGLPWSLVPSHFEVEGGAPNSGKHNNYRSNNFRKSYNSNDRPSYQKRFSGQRDFDSDFGGKQKYSNDRRSKRTFDDEAKFKNKRRY</sequence>
<evidence type="ECO:0000256" key="5">
    <source>
        <dbReference type="ARBA" id="ARBA00022884"/>
    </source>
</evidence>
<dbReference type="GO" id="GO:0003724">
    <property type="term" value="F:RNA helicase activity"/>
    <property type="evidence" value="ECO:0007669"/>
    <property type="project" value="UniProtKB-EC"/>
</dbReference>
<dbReference type="GO" id="GO:0016787">
    <property type="term" value="F:hydrolase activity"/>
    <property type="evidence" value="ECO:0007669"/>
    <property type="project" value="UniProtKB-KW"/>
</dbReference>
<protein>
    <recommendedName>
        <fullName evidence="6">ATP-dependent RNA helicase</fullName>
        <ecNumber evidence="6">3.6.4.13</ecNumber>
    </recommendedName>
</protein>
<evidence type="ECO:0000256" key="7">
    <source>
        <dbReference type="SAM" id="MobiDB-lite"/>
    </source>
</evidence>
<dbReference type="CDD" id="cd17964">
    <property type="entry name" value="DEADc_MSS116"/>
    <property type="match status" value="1"/>
</dbReference>
<dbReference type="EC" id="3.6.4.13" evidence="6"/>
<dbReference type="SUPFAM" id="SSF52540">
    <property type="entry name" value="P-loop containing nucleoside triphosphate hydrolases"/>
    <property type="match status" value="1"/>
</dbReference>
<dbReference type="AlphaFoldDB" id="A0AA91Q3T5"/>
<evidence type="ECO:0000256" key="2">
    <source>
        <dbReference type="ARBA" id="ARBA00022801"/>
    </source>
</evidence>
<evidence type="ECO:0000256" key="3">
    <source>
        <dbReference type="ARBA" id="ARBA00022806"/>
    </source>
</evidence>
<accession>A0AA91Q3T5</accession>
<keyword evidence="3 6" id="KW-0347">Helicase</keyword>
<dbReference type="Proteomes" id="UP000195602">
    <property type="component" value="Unassembled WGS sequence"/>
</dbReference>
<dbReference type="EMBL" id="LYUB02000001">
    <property type="protein sequence ID" value="OVF10649.1"/>
    <property type="molecule type" value="Genomic_DNA"/>
</dbReference>
<comment type="function">
    <text evidence="6">RNA helicase.</text>
</comment>
<dbReference type="InterPro" id="IPR011545">
    <property type="entry name" value="DEAD/DEAH_box_helicase_dom"/>
</dbReference>
<dbReference type="PROSITE" id="PS51192">
    <property type="entry name" value="HELICASE_ATP_BIND_1"/>
    <property type="match status" value="1"/>
</dbReference>
<feature type="compositionally biased region" description="Polar residues" evidence="7">
    <location>
        <begin position="546"/>
        <end position="572"/>
    </location>
</feature>
<dbReference type="PANTHER" id="PTHR24031">
    <property type="entry name" value="RNA HELICASE"/>
    <property type="match status" value="1"/>
</dbReference>
<feature type="region of interest" description="Disordered" evidence="7">
    <location>
        <begin position="540"/>
        <end position="610"/>
    </location>
</feature>
<keyword evidence="2 6" id="KW-0378">Hydrolase</keyword>
<comment type="caution">
    <text evidence="10">The sequence shown here is derived from an EMBL/GenBank/DDBJ whole genome shotgun (WGS) entry which is preliminary data.</text>
</comment>
<gene>
    <name evidence="10" type="ORF">A9F13_01g00418</name>
</gene>
<keyword evidence="1 6" id="KW-0547">Nucleotide-binding</keyword>
<dbReference type="KEGG" id="clus:A9F13_01g00418"/>
<dbReference type="SMART" id="SM00490">
    <property type="entry name" value="HELICc"/>
    <property type="match status" value="1"/>
</dbReference>
<dbReference type="SMART" id="SM00487">
    <property type="entry name" value="DEXDc"/>
    <property type="match status" value="1"/>
</dbReference>
<dbReference type="InterPro" id="IPR001650">
    <property type="entry name" value="Helicase_C-like"/>
</dbReference>
<organism evidence="10 11">
    <name type="scientific">Clavispora lusitaniae</name>
    <name type="common">Candida lusitaniae</name>
    <dbReference type="NCBI Taxonomy" id="36911"/>
    <lineage>
        <taxon>Eukaryota</taxon>
        <taxon>Fungi</taxon>
        <taxon>Dikarya</taxon>
        <taxon>Ascomycota</taxon>
        <taxon>Saccharomycotina</taxon>
        <taxon>Pichiomycetes</taxon>
        <taxon>Metschnikowiaceae</taxon>
        <taxon>Clavispora</taxon>
    </lineage>
</organism>
<evidence type="ECO:0000256" key="4">
    <source>
        <dbReference type="ARBA" id="ARBA00022840"/>
    </source>
</evidence>
<dbReference type="InterPro" id="IPR027417">
    <property type="entry name" value="P-loop_NTPase"/>
</dbReference>
<keyword evidence="4 6" id="KW-0067">ATP-binding</keyword>
<comment type="catalytic activity">
    <reaction evidence="6">
        <text>ATP + H2O = ADP + phosphate + H(+)</text>
        <dbReference type="Rhea" id="RHEA:13065"/>
        <dbReference type="ChEBI" id="CHEBI:15377"/>
        <dbReference type="ChEBI" id="CHEBI:15378"/>
        <dbReference type="ChEBI" id="CHEBI:30616"/>
        <dbReference type="ChEBI" id="CHEBI:43474"/>
        <dbReference type="ChEBI" id="CHEBI:456216"/>
        <dbReference type="EC" id="3.6.4.13"/>
    </reaction>
</comment>
<dbReference type="GO" id="GO:0003723">
    <property type="term" value="F:RNA binding"/>
    <property type="evidence" value="ECO:0007669"/>
    <property type="project" value="UniProtKB-UniRule"/>
</dbReference>
<evidence type="ECO:0000256" key="1">
    <source>
        <dbReference type="ARBA" id="ARBA00022741"/>
    </source>
</evidence>
<comment type="domain">
    <text evidence="6">The Q motif is unique to and characteristic of the DEAD box family of RNA helicases and controls ATP binding and hydrolysis.</text>
</comment>
<evidence type="ECO:0000313" key="10">
    <source>
        <dbReference type="EMBL" id="OVF10649.1"/>
    </source>
</evidence>